<keyword evidence="2" id="KW-0732">Signal</keyword>
<evidence type="ECO:0000259" key="5">
    <source>
        <dbReference type="Pfam" id="PF07940"/>
    </source>
</evidence>
<dbReference type="Pfam" id="PF07940">
    <property type="entry name" value="Hepar_II_III_C"/>
    <property type="match status" value="1"/>
</dbReference>
<accession>A0A0K2GJK5</accession>
<dbReference type="Gene3D" id="2.70.98.70">
    <property type="match status" value="1"/>
</dbReference>
<keyword evidence="3" id="KW-0574">Periplasm</keyword>
<gene>
    <name evidence="7" type="ORF">NITMOv2_4769</name>
</gene>
<dbReference type="AlphaFoldDB" id="A0A0K2GJK5"/>
<feature type="domain" description="Heparin-sulfate lyase N-terminal" evidence="6">
    <location>
        <begin position="182"/>
        <end position="314"/>
    </location>
</feature>
<keyword evidence="4" id="KW-0456">Lyase</keyword>
<dbReference type="GO" id="GO:0016829">
    <property type="term" value="F:lyase activity"/>
    <property type="evidence" value="ECO:0007669"/>
    <property type="project" value="UniProtKB-KW"/>
</dbReference>
<evidence type="ECO:0000256" key="4">
    <source>
        <dbReference type="ARBA" id="ARBA00023239"/>
    </source>
</evidence>
<dbReference type="InterPro" id="IPR008929">
    <property type="entry name" value="Chondroitin_lyas"/>
</dbReference>
<feature type="domain" description="Heparinase II/III-like C-terminal" evidence="5">
    <location>
        <begin position="384"/>
        <end position="554"/>
    </location>
</feature>
<dbReference type="PATRIC" id="fig|42253.5.peg.4701"/>
<evidence type="ECO:0000313" key="8">
    <source>
        <dbReference type="Proteomes" id="UP000069205"/>
    </source>
</evidence>
<dbReference type="Proteomes" id="UP000069205">
    <property type="component" value="Chromosome"/>
</dbReference>
<dbReference type="InterPro" id="IPR012480">
    <property type="entry name" value="Hepar_II_III_C"/>
</dbReference>
<proteinExistence type="predicted"/>
<dbReference type="SUPFAM" id="SSF48230">
    <property type="entry name" value="Chondroitin AC/alginate lyase"/>
    <property type="match status" value="1"/>
</dbReference>
<comment type="subcellular location">
    <subcellularLocation>
        <location evidence="1">Periplasm</location>
    </subcellularLocation>
</comment>
<reference evidence="7 8" key="1">
    <citation type="journal article" date="2015" name="Proc. Natl. Acad. Sci. U.S.A.">
        <title>Expanded metabolic versatility of ubiquitous nitrite-oxidizing bacteria from the genus Nitrospira.</title>
        <authorList>
            <person name="Koch H."/>
            <person name="Lucker S."/>
            <person name="Albertsen M."/>
            <person name="Kitzinger K."/>
            <person name="Herbold C."/>
            <person name="Spieck E."/>
            <person name="Nielsen P.H."/>
            <person name="Wagner M."/>
            <person name="Daims H."/>
        </authorList>
    </citation>
    <scope>NUCLEOTIDE SEQUENCE [LARGE SCALE GENOMIC DNA]</scope>
    <source>
        <strain evidence="7 8">NSP M-1</strain>
    </source>
</reference>
<evidence type="ECO:0000256" key="2">
    <source>
        <dbReference type="ARBA" id="ARBA00022729"/>
    </source>
</evidence>
<dbReference type="KEGG" id="nmv:NITMOv2_4769"/>
<dbReference type="PANTHER" id="PTHR39210:SF1">
    <property type="entry name" value="HEPARIN-SULFATE LYASE"/>
    <property type="match status" value="1"/>
</dbReference>
<dbReference type="GO" id="GO:0042597">
    <property type="term" value="C:periplasmic space"/>
    <property type="evidence" value="ECO:0007669"/>
    <property type="project" value="UniProtKB-SubCell"/>
</dbReference>
<sequence>MTSDMFIPDSPTATISGRPLSWYAKRLSVMQPGEVLTRLGSQCGLAVLSIRHHLGLAAAPANRLEARGYRFCRAMEPQLPIWIYRAHLDPGICNRVLAGGLPEGGWNWRWDDEPDVWHTAPDTGRTWPARFFGSIPYREGNTFGDVRRVWEPSRLQQLVTLARIAVEGPAALRERAVGLMEAQFLSWINANPYLTGVHYISAMECGLRLLAVCHAFDQVRPWLRRPERVWLAVVRLVEGHAALIRQRVSLHSSLGNHTIAEATALLYAGLLFPEMPHASRWRMAGLTLLESESSHQVLADGGGIEQGLCYLRFVSDLFHLASALLDARGEPVPDGLEQAVTRSRSFLAAMTDEAGALLSIGDGDGGYALGPVLDFTPAVSGRATGLTTFEASGYTVLEPAGSSGTRLILDHGPLGMAPCYAHGHADALAVLLRTGGQEVLVDPGTYTYTGHPEWRKYFRGTRAHNTVVVDGLDQAVQETAFQWSSPYTSRLLTCKECAGGDTILIAMHDGYLARTGVVHWRGILYRPPGLWVILDRLTGSGTHDLEVNWHLGLTPVPDGDGYMLDGSIGGLRLMVEGGAVAVHRGQTAPIIGWRSSFYGAKEPMDTLRMSRRGTLPHEFVTCVAMGDADGAGRQAAVSRLRTVMDDAHTH</sequence>
<evidence type="ECO:0000256" key="3">
    <source>
        <dbReference type="ARBA" id="ARBA00022764"/>
    </source>
</evidence>
<dbReference type="OrthoDB" id="9763014at2"/>
<dbReference type="EMBL" id="CP011801">
    <property type="protein sequence ID" value="ALA61138.1"/>
    <property type="molecule type" value="Genomic_DNA"/>
</dbReference>
<dbReference type="PANTHER" id="PTHR39210">
    <property type="entry name" value="HEPARIN-SULFATE LYASE"/>
    <property type="match status" value="1"/>
</dbReference>
<dbReference type="STRING" id="42253.NITMOv2_4769"/>
<dbReference type="Pfam" id="PF16889">
    <property type="entry name" value="Hepar_II_III_N"/>
    <property type="match status" value="1"/>
</dbReference>
<name>A0A0K2GJK5_NITMO</name>
<organism evidence="7 8">
    <name type="scientific">Nitrospira moscoviensis</name>
    <dbReference type="NCBI Taxonomy" id="42253"/>
    <lineage>
        <taxon>Bacteria</taxon>
        <taxon>Pseudomonadati</taxon>
        <taxon>Nitrospirota</taxon>
        <taxon>Nitrospiria</taxon>
        <taxon>Nitrospirales</taxon>
        <taxon>Nitrospiraceae</taxon>
        <taxon>Nitrospira</taxon>
    </lineage>
</organism>
<dbReference type="Gene3D" id="1.50.10.100">
    <property type="entry name" value="Chondroitin AC/alginate lyase"/>
    <property type="match status" value="1"/>
</dbReference>
<evidence type="ECO:0000313" key="7">
    <source>
        <dbReference type="EMBL" id="ALA61138.1"/>
    </source>
</evidence>
<evidence type="ECO:0000256" key="1">
    <source>
        <dbReference type="ARBA" id="ARBA00004418"/>
    </source>
</evidence>
<evidence type="ECO:0000259" key="6">
    <source>
        <dbReference type="Pfam" id="PF16889"/>
    </source>
</evidence>
<protein>
    <submittedName>
        <fullName evidence="7">Uncharacterized protein</fullName>
    </submittedName>
</protein>
<keyword evidence="8" id="KW-1185">Reference proteome</keyword>
<dbReference type="InterPro" id="IPR031680">
    <property type="entry name" value="Hepar_II_III_N"/>
</dbReference>